<feature type="region of interest" description="Disordered" evidence="8">
    <location>
        <begin position="926"/>
        <end position="995"/>
    </location>
</feature>
<evidence type="ECO:0000256" key="8">
    <source>
        <dbReference type="SAM" id="MobiDB-lite"/>
    </source>
</evidence>
<reference evidence="10 11" key="1">
    <citation type="submission" date="2015-03" db="EMBL/GenBank/DDBJ databases">
        <title>Draft genome of the nematode, Opisthorchis viverrini.</title>
        <authorList>
            <person name="Mitreva M."/>
        </authorList>
    </citation>
    <scope>NUCLEOTIDE SEQUENCE [LARGE SCALE GENOMIC DNA]</scope>
    <source>
        <strain evidence="10">Khon Kaen</strain>
    </source>
</reference>
<feature type="compositionally biased region" description="Polar residues" evidence="8">
    <location>
        <begin position="926"/>
        <end position="944"/>
    </location>
</feature>
<protein>
    <submittedName>
        <fullName evidence="10">Kinase domain protein</fullName>
    </submittedName>
</protein>
<feature type="compositionally biased region" description="Basic and acidic residues" evidence="8">
    <location>
        <begin position="852"/>
        <end position="863"/>
    </location>
</feature>
<dbReference type="InterPro" id="IPR017441">
    <property type="entry name" value="Protein_kinase_ATP_BS"/>
</dbReference>
<feature type="region of interest" description="Disordered" evidence="8">
    <location>
        <begin position="443"/>
        <end position="566"/>
    </location>
</feature>
<feature type="region of interest" description="Disordered" evidence="8">
    <location>
        <begin position="1435"/>
        <end position="1455"/>
    </location>
</feature>
<evidence type="ECO:0000313" key="11">
    <source>
        <dbReference type="Proteomes" id="UP000243686"/>
    </source>
</evidence>
<dbReference type="InterPro" id="IPR011009">
    <property type="entry name" value="Kinase-like_dom_sf"/>
</dbReference>
<feature type="compositionally biased region" description="Polar residues" evidence="8">
    <location>
        <begin position="824"/>
        <end position="839"/>
    </location>
</feature>
<evidence type="ECO:0000256" key="2">
    <source>
        <dbReference type="ARBA" id="ARBA00022679"/>
    </source>
</evidence>
<evidence type="ECO:0000256" key="7">
    <source>
        <dbReference type="PROSITE-ProRule" id="PRU10141"/>
    </source>
</evidence>
<dbReference type="EMBL" id="KV895390">
    <property type="protein sequence ID" value="OON17418.1"/>
    <property type="molecule type" value="Genomic_DNA"/>
</dbReference>
<feature type="compositionally biased region" description="Polar residues" evidence="8">
    <location>
        <begin position="717"/>
        <end position="734"/>
    </location>
</feature>
<feature type="compositionally biased region" description="Basic and acidic residues" evidence="8">
    <location>
        <begin position="1568"/>
        <end position="1579"/>
    </location>
</feature>
<feature type="compositionally biased region" description="Polar residues" evidence="8">
    <location>
        <begin position="1641"/>
        <end position="1653"/>
    </location>
</feature>
<evidence type="ECO:0000259" key="9">
    <source>
        <dbReference type="PROSITE" id="PS50011"/>
    </source>
</evidence>
<feature type="compositionally biased region" description="Acidic residues" evidence="8">
    <location>
        <begin position="616"/>
        <end position="626"/>
    </location>
</feature>
<accession>A0A1S8WSK4</accession>
<gene>
    <name evidence="10" type="ORF">X801_06743</name>
</gene>
<feature type="region of interest" description="Disordered" evidence="8">
    <location>
        <begin position="327"/>
        <end position="370"/>
    </location>
</feature>
<keyword evidence="5 7" id="KW-0067">ATP-binding</keyword>
<dbReference type="PROSITE" id="PS50011">
    <property type="entry name" value="PROTEIN_KINASE_DOM"/>
    <property type="match status" value="2"/>
</dbReference>
<dbReference type="GO" id="GO:0004674">
    <property type="term" value="F:protein serine/threonine kinase activity"/>
    <property type="evidence" value="ECO:0007669"/>
    <property type="project" value="UniProtKB-KW"/>
</dbReference>
<keyword evidence="1" id="KW-0723">Serine/threonine-protein kinase</keyword>
<dbReference type="FunFam" id="3.30.200.20:FF:000358">
    <property type="entry name" value="Tau tubulin kinase 2b"/>
    <property type="match status" value="2"/>
</dbReference>
<dbReference type="PROSITE" id="PS00107">
    <property type="entry name" value="PROTEIN_KINASE_ATP"/>
    <property type="match status" value="2"/>
</dbReference>
<evidence type="ECO:0000256" key="5">
    <source>
        <dbReference type="ARBA" id="ARBA00022840"/>
    </source>
</evidence>
<dbReference type="GO" id="GO:0015630">
    <property type="term" value="C:microtubule cytoskeleton"/>
    <property type="evidence" value="ECO:0007669"/>
    <property type="project" value="UniProtKB-ARBA"/>
</dbReference>
<dbReference type="SMART" id="SM00220">
    <property type="entry name" value="S_TKc"/>
    <property type="match status" value="2"/>
</dbReference>
<feature type="binding site" evidence="7">
    <location>
        <position position="1138"/>
    </location>
    <ligand>
        <name>ATP</name>
        <dbReference type="ChEBI" id="CHEBI:30616"/>
    </ligand>
</feature>
<dbReference type="InterPro" id="IPR000719">
    <property type="entry name" value="Prot_kinase_dom"/>
</dbReference>
<evidence type="ECO:0000313" key="10">
    <source>
        <dbReference type="EMBL" id="OON17418.1"/>
    </source>
</evidence>
<keyword evidence="3 7" id="KW-0547">Nucleotide-binding</keyword>
<feature type="region of interest" description="Disordered" evidence="8">
    <location>
        <begin position="1530"/>
        <end position="1668"/>
    </location>
</feature>
<feature type="region of interest" description="Disordered" evidence="8">
    <location>
        <begin position="616"/>
        <end position="656"/>
    </location>
</feature>
<feature type="region of interest" description="Disordered" evidence="8">
    <location>
        <begin position="695"/>
        <end position="898"/>
    </location>
</feature>
<dbReference type="SUPFAM" id="SSF56112">
    <property type="entry name" value="Protein kinase-like (PK-like)"/>
    <property type="match status" value="2"/>
</dbReference>
<feature type="compositionally biased region" description="Acidic residues" evidence="8">
    <location>
        <begin position="875"/>
        <end position="890"/>
    </location>
</feature>
<evidence type="ECO:0000256" key="1">
    <source>
        <dbReference type="ARBA" id="ARBA00022527"/>
    </source>
</evidence>
<dbReference type="FunFam" id="1.10.510.10:FF:000481">
    <property type="entry name" value="Asator, isoform D"/>
    <property type="match status" value="2"/>
</dbReference>
<feature type="domain" description="Protein kinase" evidence="9">
    <location>
        <begin position="22"/>
        <end position="285"/>
    </location>
</feature>
<feature type="compositionally biased region" description="Polar residues" evidence="8">
    <location>
        <begin position="1659"/>
        <end position="1668"/>
    </location>
</feature>
<keyword evidence="4 10" id="KW-0418">Kinase</keyword>
<evidence type="ECO:0000256" key="6">
    <source>
        <dbReference type="ARBA" id="ARBA00061588"/>
    </source>
</evidence>
<feature type="compositionally biased region" description="Polar residues" evidence="8">
    <location>
        <begin position="1603"/>
        <end position="1615"/>
    </location>
</feature>
<feature type="binding site" evidence="7">
    <location>
        <position position="51"/>
    </location>
    <ligand>
        <name>ATP</name>
        <dbReference type="ChEBI" id="CHEBI:30616"/>
    </ligand>
</feature>
<comment type="similarity">
    <text evidence="6">Belongs to the protein kinase superfamily. CK1 Ser/Thr protein kinase family.</text>
</comment>
<feature type="compositionally biased region" description="Polar residues" evidence="8">
    <location>
        <begin position="516"/>
        <end position="528"/>
    </location>
</feature>
<dbReference type="PANTHER" id="PTHR11909">
    <property type="entry name" value="CASEIN KINASE-RELATED"/>
    <property type="match status" value="1"/>
</dbReference>
<keyword evidence="11" id="KW-1185">Reference proteome</keyword>
<proteinExistence type="inferred from homology"/>
<feature type="compositionally biased region" description="Polar residues" evidence="8">
    <location>
        <begin position="951"/>
        <end position="966"/>
    </location>
</feature>
<dbReference type="InterPro" id="IPR047916">
    <property type="entry name" value="TTBK_Asator-like_STKc"/>
</dbReference>
<dbReference type="CDD" id="cd14017">
    <property type="entry name" value="STKc_TTBK"/>
    <property type="match status" value="2"/>
</dbReference>
<organism evidence="10 11">
    <name type="scientific">Opisthorchis viverrini</name>
    <name type="common">Southeast Asian liver fluke</name>
    <dbReference type="NCBI Taxonomy" id="6198"/>
    <lineage>
        <taxon>Eukaryota</taxon>
        <taxon>Metazoa</taxon>
        <taxon>Spiralia</taxon>
        <taxon>Lophotrochozoa</taxon>
        <taxon>Platyhelminthes</taxon>
        <taxon>Trematoda</taxon>
        <taxon>Digenea</taxon>
        <taxon>Opisthorchiida</taxon>
        <taxon>Opisthorchiata</taxon>
        <taxon>Opisthorchiidae</taxon>
        <taxon>Opisthorchis</taxon>
    </lineage>
</organism>
<feature type="domain" description="Protein kinase" evidence="9">
    <location>
        <begin position="1109"/>
        <end position="1372"/>
    </location>
</feature>
<evidence type="ECO:0000256" key="3">
    <source>
        <dbReference type="ARBA" id="ARBA00022741"/>
    </source>
</evidence>
<dbReference type="GO" id="GO:0005524">
    <property type="term" value="F:ATP binding"/>
    <property type="evidence" value="ECO:0007669"/>
    <property type="project" value="UniProtKB-UniRule"/>
</dbReference>
<name>A0A1S8WSK4_OPIVI</name>
<sequence length="1718" mass="186884">MTAMTSTSSDIVPAGTVIKERWRVYKKIGGGGFGEIYEAIDMVTQQKVAVKVESAQQPKQVLKMEVAVLKRLQGRAHTCRFIGCGRNEQFNYIVMSLQGKNLADLRRSTRRGCFTISTTVRLARQMLVAIENVHNVGFLHRDIKPSNFALGTGIGPGAVNPRHIVLLDFGLARQYTTANGDIRAPRQVAGFRGTVRYASVNAHLNKELGRHDDLWSLYYMLGEFIVGELPWRKIKDKEQVGLMKQTFDHNQLLKFMPREFRSFLEHIQSLTYFDRPDYMYLHSLLNAYMERRKISESDLFDWETTTDSAPGTGASETNQHHTNVVAQQAAQTGASAPQPPAETAKLRKATAVSALGHSRPHASGAAGAGLAGSSGYISAARLAGSSSNLAAIAPGAITSIGNLGKSFDGTGAHGGSNSAVPRVTCSSTYQHRMMPEDLAVNNNVQQQQSNNTPRKLVSGGGLRSQRPATTPRLVKEAGAARAREAAGRDSIKNDNLQTPNSHGVCLSPSRGGGNTDSGCQPTESSIPTSHRAPDPGRLQPSGTSVNPRRPISAGGSQMRNSGSTASVIGLGTGTRCDTSCTHAVIVMVDQGENSNYHDMTKAAPLTLASHWVAGGEEGEEGSDISENDANGAKNERSPSESHGQNGDRALPGPVYKGCTGDVNGTIDASRGLLDGKVIKVAPEIGNNNNNYFYNGDLDVDSQRPIQPPPMDAKPSGHSRSSDQFSSEEAQNSPLRGSIGLFDSNIIPMLQQGGSTDRDHSSRRQNAQSYSGVARKLSGFRRQPPKPRMLSQFSAYERNSPVEPNRTGRVGLPMSSRLLPDPSSLEWSASQYEGDFNQNTRSRKSSHGPTDSNGHDNIHPRYRNESNWLSGGAEVSDADDEDQEEENEEVSINETSDRLSMAPLNYPAWRTNVRSNRFPTPARLTYLGNQPSSGSANEMKSTFSRPTALPKTYSSSPVYIVASSNEPSRSRLKIAPDTDEQENNHSTVHPTRPISSCDVDAPYRTQLHFSPSIPKPLTPISREHYAHYRPRPSNLRRQPERRIGGLHVRRPSSKTSDLFDRPVFSTSEHNLLVYNDGAPDDDDEDNDQLCLSAKEDDAYLVTGTVIKERWRVYKKIGGGGFGEIYEAIDMVTQQKVAVKVESAQQPKQVLKMEVAVLKRLQGRAHTCRFIGCGRNEQFNYIVMSLQGKNLADLRRSTRRGCFTISTTVRLARQMLVAIENVHNVGFLHRDIKPSNFALGTGIGPGAVNPRHIVLLDFGLARQYTTANGDIRAPRQVAGFRGTVRYASVNAHLNKELGRHDDLWSLYYMLGEFIVGELPWRKIKDKEQVGLMKQTFDHNQLLKFMPREFRSFLEHIQSLTYFDRPDYMYLHSLLNAYMERRKISESDLFDWETTTDSAPGTGASETNQHHTNVVAQQAAQTGASAPQPPAETAKLRKATAVSALGHSRPHASGAAGAGLAGSSGYISAARLAGSSSNLAAIAPGAITSIGNLGKSFDGTGAHGGSNSAVPRVTCSSTYQHRMLPEDLAVNNNVQQQQSNNTPRKLVSGGGLRSQRPATTPRLVKEAGAARAREAAGRDSIKNDNLQTPNSHGVCLSPSRGGGNTDSGCQPTESSIPTSHRAPDPGRLQPSGTSVNPRRPISAGGSQMRNSGSTASVPECNQDANYSPFTPSKEQPFLLRLPFIQNSQPLTLFNAPTALAQCSEDHLSMIFPNRPTYAIDT</sequence>
<dbReference type="Pfam" id="PF00069">
    <property type="entry name" value="Pkinase"/>
    <property type="match status" value="2"/>
</dbReference>
<evidence type="ECO:0000256" key="4">
    <source>
        <dbReference type="ARBA" id="ARBA00022777"/>
    </source>
</evidence>
<dbReference type="Gene3D" id="1.10.510.10">
    <property type="entry name" value="Transferase(Phosphotransferase) domain 1"/>
    <property type="match status" value="2"/>
</dbReference>
<dbReference type="InterPro" id="IPR050235">
    <property type="entry name" value="CK1_Ser-Thr_kinase"/>
</dbReference>
<keyword evidence="2" id="KW-0808">Transferase</keyword>
<feature type="compositionally biased region" description="Basic and acidic residues" evidence="8">
    <location>
        <begin position="481"/>
        <end position="492"/>
    </location>
</feature>
<dbReference type="Proteomes" id="UP000243686">
    <property type="component" value="Unassembled WGS sequence"/>
</dbReference>
<feature type="compositionally biased region" description="Polar residues" evidence="8">
    <location>
        <begin position="554"/>
        <end position="566"/>
    </location>
</feature>